<keyword evidence="4" id="KW-1185">Reference proteome</keyword>
<dbReference type="AlphaFoldDB" id="A0AAE0JRA3"/>
<evidence type="ECO:0000313" key="3">
    <source>
        <dbReference type="EMBL" id="KAK3358330.1"/>
    </source>
</evidence>
<dbReference type="EMBL" id="JAULSN010000017">
    <property type="protein sequence ID" value="KAK3358330.1"/>
    <property type="molecule type" value="Genomic_DNA"/>
</dbReference>
<reference evidence="3" key="2">
    <citation type="submission" date="2023-06" db="EMBL/GenBank/DDBJ databases">
        <authorList>
            <consortium name="Lawrence Berkeley National Laboratory"/>
            <person name="Haridas S."/>
            <person name="Hensen N."/>
            <person name="Bonometti L."/>
            <person name="Westerberg I."/>
            <person name="Brannstrom I.O."/>
            <person name="Guillou S."/>
            <person name="Cros-Aarteil S."/>
            <person name="Calhoun S."/>
            <person name="Kuo A."/>
            <person name="Mondo S."/>
            <person name="Pangilinan J."/>
            <person name="Riley R."/>
            <person name="Labutti K."/>
            <person name="Andreopoulos B."/>
            <person name="Lipzen A."/>
            <person name="Chen C."/>
            <person name="Yanf M."/>
            <person name="Daum C."/>
            <person name="Ng V."/>
            <person name="Clum A."/>
            <person name="Steindorff A."/>
            <person name="Ohm R."/>
            <person name="Martin F."/>
            <person name="Silar P."/>
            <person name="Natvig D."/>
            <person name="Lalanne C."/>
            <person name="Gautier V."/>
            <person name="Ament-Velasquez S.L."/>
            <person name="Kruys A."/>
            <person name="Hutchinson M.I."/>
            <person name="Powell A.J."/>
            <person name="Barry K."/>
            <person name="Miller A.N."/>
            <person name="Grigoriev I.V."/>
            <person name="Debuchy R."/>
            <person name="Gladieux P."/>
            <person name="Thoren M.H."/>
            <person name="Johannesson H."/>
        </authorList>
    </citation>
    <scope>NUCLEOTIDE SEQUENCE</scope>
    <source>
        <strain evidence="3">CBS 958.72</strain>
    </source>
</reference>
<sequence>MIAMALFDSIHTIPRALSWAFDFITLSGRDSGDVRWAVAIIVICFVRMLLLPVVGWLAFYFRIAQKFDEPEDLMVDLGGLAAVSSMQLGLAMPPWLAVGRREWANVLRAAGYADDADSVVTYWIFGAVTVGIWALIALYGASLPLCVLFRLAYLFFRHQAHEDAPRDLESGGDPSVDDSGFTLEDQNGDNKIGG</sequence>
<organism evidence="3 4">
    <name type="scientific">Lasiosphaeria ovina</name>
    <dbReference type="NCBI Taxonomy" id="92902"/>
    <lineage>
        <taxon>Eukaryota</taxon>
        <taxon>Fungi</taxon>
        <taxon>Dikarya</taxon>
        <taxon>Ascomycota</taxon>
        <taxon>Pezizomycotina</taxon>
        <taxon>Sordariomycetes</taxon>
        <taxon>Sordariomycetidae</taxon>
        <taxon>Sordariales</taxon>
        <taxon>Lasiosphaeriaceae</taxon>
        <taxon>Lasiosphaeria</taxon>
    </lineage>
</organism>
<reference evidence="3" key="1">
    <citation type="journal article" date="2023" name="Mol. Phylogenet. Evol.">
        <title>Genome-scale phylogeny and comparative genomics of the fungal order Sordariales.</title>
        <authorList>
            <person name="Hensen N."/>
            <person name="Bonometti L."/>
            <person name="Westerberg I."/>
            <person name="Brannstrom I.O."/>
            <person name="Guillou S."/>
            <person name="Cros-Aarteil S."/>
            <person name="Calhoun S."/>
            <person name="Haridas S."/>
            <person name="Kuo A."/>
            <person name="Mondo S."/>
            <person name="Pangilinan J."/>
            <person name="Riley R."/>
            <person name="LaButti K."/>
            <person name="Andreopoulos B."/>
            <person name="Lipzen A."/>
            <person name="Chen C."/>
            <person name="Yan M."/>
            <person name="Daum C."/>
            <person name="Ng V."/>
            <person name="Clum A."/>
            <person name="Steindorff A."/>
            <person name="Ohm R.A."/>
            <person name="Martin F."/>
            <person name="Silar P."/>
            <person name="Natvig D.O."/>
            <person name="Lalanne C."/>
            <person name="Gautier V."/>
            <person name="Ament-Velasquez S.L."/>
            <person name="Kruys A."/>
            <person name="Hutchinson M.I."/>
            <person name="Powell A.J."/>
            <person name="Barry K."/>
            <person name="Miller A.N."/>
            <person name="Grigoriev I.V."/>
            <person name="Debuchy R."/>
            <person name="Gladieux P."/>
            <person name="Hiltunen Thoren M."/>
            <person name="Johannesson H."/>
        </authorList>
    </citation>
    <scope>NUCLEOTIDE SEQUENCE</scope>
    <source>
        <strain evidence="3">CBS 958.72</strain>
    </source>
</reference>
<feature type="transmembrane region" description="Helical" evidence="2">
    <location>
        <begin position="122"/>
        <end position="149"/>
    </location>
</feature>
<name>A0AAE0JRA3_9PEZI</name>
<evidence type="ECO:0000313" key="4">
    <source>
        <dbReference type="Proteomes" id="UP001287356"/>
    </source>
</evidence>
<evidence type="ECO:0000256" key="1">
    <source>
        <dbReference type="SAM" id="MobiDB-lite"/>
    </source>
</evidence>
<keyword evidence="2" id="KW-0812">Transmembrane</keyword>
<feature type="transmembrane region" description="Helical" evidence="2">
    <location>
        <begin position="73"/>
        <end position="96"/>
    </location>
</feature>
<feature type="transmembrane region" description="Helical" evidence="2">
    <location>
        <begin position="36"/>
        <end position="61"/>
    </location>
</feature>
<evidence type="ECO:0000256" key="2">
    <source>
        <dbReference type="SAM" id="Phobius"/>
    </source>
</evidence>
<proteinExistence type="predicted"/>
<accession>A0AAE0JRA3</accession>
<keyword evidence="2" id="KW-0472">Membrane</keyword>
<feature type="region of interest" description="Disordered" evidence="1">
    <location>
        <begin position="164"/>
        <end position="194"/>
    </location>
</feature>
<gene>
    <name evidence="3" type="ORF">B0T24DRAFT_685586</name>
</gene>
<protein>
    <submittedName>
        <fullName evidence="3">Uncharacterized protein</fullName>
    </submittedName>
</protein>
<comment type="caution">
    <text evidence="3">The sequence shown here is derived from an EMBL/GenBank/DDBJ whole genome shotgun (WGS) entry which is preliminary data.</text>
</comment>
<dbReference type="Proteomes" id="UP001287356">
    <property type="component" value="Unassembled WGS sequence"/>
</dbReference>
<keyword evidence="2" id="KW-1133">Transmembrane helix</keyword>